<comment type="caution">
    <text evidence="10">The sequence shown here is derived from an EMBL/GenBank/DDBJ whole genome shotgun (WGS) entry which is preliminary data.</text>
</comment>
<dbReference type="InterPro" id="IPR003661">
    <property type="entry name" value="HisK_dim/P_dom"/>
</dbReference>
<dbReference type="Pfam" id="PF00512">
    <property type="entry name" value="HisKA"/>
    <property type="match status" value="1"/>
</dbReference>
<dbReference type="InterPro" id="IPR003660">
    <property type="entry name" value="HAMP_dom"/>
</dbReference>
<dbReference type="CDD" id="cd00082">
    <property type="entry name" value="HisKA"/>
    <property type="match status" value="1"/>
</dbReference>
<evidence type="ECO:0000313" key="10">
    <source>
        <dbReference type="EMBL" id="RWX49748.1"/>
    </source>
</evidence>
<dbReference type="GO" id="GO:0000155">
    <property type="term" value="F:phosphorelay sensor kinase activity"/>
    <property type="evidence" value="ECO:0007669"/>
    <property type="project" value="InterPro"/>
</dbReference>
<feature type="coiled-coil region" evidence="6">
    <location>
        <begin position="88"/>
        <end position="118"/>
    </location>
</feature>
<evidence type="ECO:0000256" key="3">
    <source>
        <dbReference type="ARBA" id="ARBA00012438"/>
    </source>
</evidence>
<keyword evidence="7" id="KW-0472">Membrane</keyword>
<dbReference type="SUPFAM" id="SSF55874">
    <property type="entry name" value="ATPase domain of HSP90 chaperone/DNA topoisomerase II/histidine kinase"/>
    <property type="match status" value="1"/>
</dbReference>
<dbReference type="InterPro" id="IPR036890">
    <property type="entry name" value="HATPase_C_sf"/>
</dbReference>
<sequence length="326" mass="36354">SLDSLSQTLWETEKMVLVYLLINVLVLGTIGFFRMAGLVIRPVERLVALANQYSNHDPFRFVTEDSGSEFGQLSNSLNSMLVRIDEDRQTLQHTVTALEVANETLKRQQREMVHAEKLASVGRMAAGLAHEIGNPLSVVQGYLGILLGSEGQSEQHKDFLRRSGQEVQRIDKLIRQLLDFSRTAKGSPKVFSLHELLHSVVEMVKVQTVFRGIIIDADFAAEEDGVYADCEQLRQVFVNCLLNSADAIYMAEQDGLDAVHKEGGRVSVTTALQCLLPNDQDQGQEKKGIRSSLSVFVITGLESLRNICLLFLIPFIRARSRARAQD</sequence>
<dbReference type="Gene3D" id="6.10.340.10">
    <property type="match status" value="1"/>
</dbReference>
<dbReference type="PROSITE" id="PS50885">
    <property type="entry name" value="HAMP"/>
    <property type="match status" value="1"/>
</dbReference>
<evidence type="ECO:0000256" key="5">
    <source>
        <dbReference type="ARBA" id="ARBA00022679"/>
    </source>
</evidence>
<dbReference type="CDD" id="cd06225">
    <property type="entry name" value="HAMP"/>
    <property type="match status" value="1"/>
</dbReference>
<dbReference type="InterPro" id="IPR005467">
    <property type="entry name" value="His_kinase_dom"/>
</dbReference>
<keyword evidence="11" id="KW-1185">Reference proteome</keyword>
<keyword evidence="5" id="KW-0808">Transferase</keyword>
<evidence type="ECO:0000313" key="11">
    <source>
        <dbReference type="Proteomes" id="UP000288086"/>
    </source>
</evidence>
<dbReference type="EC" id="2.7.13.3" evidence="3"/>
<protein>
    <recommendedName>
        <fullName evidence="3">histidine kinase</fullName>
        <ecNumber evidence="3">2.7.13.3</ecNumber>
    </recommendedName>
</protein>
<feature type="domain" description="HAMP" evidence="9">
    <location>
        <begin position="37"/>
        <end position="89"/>
    </location>
</feature>
<dbReference type="InterPro" id="IPR036097">
    <property type="entry name" value="HisK_dim/P_sf"/>
</dbReference>
<accession>A0A3S3QNX7</accession>
<evidence type="ECO:0000256" key="4">
    <source>
        <dbReference type="ARBA" id="ARBA00022553"/>
    </source>
</evidence>
<keyword evidence="4" id="KW-0597">Phosphoprotein</keyword>
<dbReference type="EMBL" id="MTKP01000012">
    <property type="protein sequence ID" value="RWX49748.1"/>
    <property type="molecule type" value="Genomic_DNA"/>
</dbReference>
<proteinExistence type="predicted"/>
<evidence type="ECO:0000259" key="8">
    <source>
        <dbReference type="PROSITE" id="PS50109"/>
    </source>
</evidence>
<dbReference type="AlphaFoldDB" id="A0A3S3QNX7"/>
<dbReference type="SMART" id="SM00388">
    <property type="entry name" value="HisKA"/>
    <property type="match status" value="1"/>
</dbReference>
<dbReference type="Gene3D" id="1.10.287.130">
    <property type="match status" value="1"/>
</dbReference>
<dbReference type="SUPFAM" id="SSF158472">
    <property type="entry name" value="HAMP domain-like"/>
    <property type="match status" value="1"/>
</dbReference>
<feature type="domain" description="Histidine kinase" evidence="8">
    <location>
        <begin position="127"/>
        <end position="301"/>
    </location>
</feature>
<comment type="subcellular location">
    <subcellularLocation>
        <location evidence="2">Membrane</location>
    </subcellularLocation>
</comment>
<dbReference type="SMART" id="SM00304">
    <property type="entry name" value="HAMP"/>
    <property type="match status" value="1"/>
</dbReference>
<comment type="catalytic activity">
    <reaction evidence="1">
        <text>ATP + protein L-histidine = ADP + protein N-phospho-L-histidine.</text>
        <dbReference type="EC" id="2.7.13.3"/>
    </reaction>
</comment>
<dbReference type="PROSITE" id="PS50109">
    <property type="entry name" value="HIS_KIN"/>
    <property type="match status" value="1"/>
</dbReference>
<keyword evidence="6" id="KW-0175">Coiled coil</keyword>
<feature type="non-terminal residue" evidence="10">
    <location>
        <position position="1"/>
    </location>
</feature>
<reference evidence="10 11" key="1">
    <citation type="submission" date="2017-01" db="EMBL/GenBank/DDBJ databases">
        <title>The cable genome- insights into the physiology and evolution of filamentous bacteria capable of sulfide oxidation via long distance electron transfer.</title>
        <authorList>
            <person name="Schreiber L."/>
            <person name="Bjerg J.T."/>
            <person name="Boggild A."/>
            <person name="Van De Vossenberg J."/>
            <person name="Meysman F."/>
            <person name="Nielsen L.P."/>
            <person name="Schramm A."/>
            <person name="Kjeldsen K.U."/>
        </authorList>
    </citation>
    <scope>NUCLEOTIDE SEQUENCE [LARGE SCALE GENOMIC DNA]</scope>
    <source>
        <strain evidence="10">A1</strain>
    </source>
</reference>
<evidence type="ECO:0000256" key="2">
    <source>
        <dbReference type="ARBA" id="ARBA00004370"/>
    </source>
</evidence>
<evidence type="ECO:0000256" key="7">
    <source>
        <dbReference type="SAM" id="Phobius"/>
    </source>
</evidence>
<dbReference type="Pfam" id="PF00672">
    <property type="entry name" value="HAMP"/>
    <property type="match status" value="1"/>
</dbReference>
<dbReference type="Gene3D" id="3.30.565.10">
    <property type="entry name" value="Histidine kinase-like ATPase, C-terminal domain"/>
    <property type="match status" value="1"/>
</dbReference>
<evidence type="ECO:0000256" key="6">
    <source>
        <dbReference type="SAM" id="Coils"/>
    </source>
</evidence>
<dbReference type="PANTHER" id="PTHR43065">
    <property type="entry name" value="SENSOR HISTIDINE KINASE"/>
    <property type="match status" value="1"/>
</dbReference>
<dbReference type="GO" id="GO:0016020">
    <property type="term" value="C:membrane"/>
    <property type="evidence" value="ECO:0007669"/>
    <property type="project" value="UniProtKB-SubCell"/>
</dbReference>
<dbReference type="PANTHER" id="PTHR43065:SF42">
    <property type="entry name" value="TWO-COMPONENT SENSOR PPRA"/>
    <property type="match status" value="1"/>
</dbReference>
<evidence type="ECO:0000256" key="1">
    <source>
        <dbReference type="ARBA" id="ARBA00000085"/>
    </source>
</evidence>
<organism evidence="10 11">
    <name type="scientific">Candidatus Electrothrix communis</name>
    <dbReference type="NCBI Taxonomy" id="1859133"/>
    <lineage>
        <taxon>Bacteria</taxon>
        <taxon>Pseudomonadati</taxon>
        <taxon>Thermodesulfobacteriota</taxon>
        <taxon>Desulfobulbia</taxon>
        <taxon>Desulfobulbales</taxon>
        <taxon>Desulfobulbaceae</taxon>
        <taxon>Candidatus Electrothrix</taxon>
    </lineage>
</organism>
<name>A0A3S3QNX7_9BACT</name>
<feature type="transmembrane region" description="Helical" evidence="7">
    <location>
        <begin position="16"/>
        <end position="36"/>
    </location>
</feature>
<dbReference type="Proteomes" id="UP000288086">
    <property type="component" value="Unassembled WGS sequence"/>
</dbReference>
<evidence type="ECO:0000259" key="9">
    <source>
        <dbReference type="PROSITE" id="PS50885"/>
    </source>
</evidence>
<keyword evidence="7" id="KW-0812">Transmembrane</keyword>
<keyword evidence="7" id="KW-1133">Transmembrane helix</keyword>
<dbReference type="SUPFAM" id="SSF47384">
    <property type="entry name" value="Homodimeric domain of signal transducing histidine kinase"/>
    <property type="match status" value="1"/>
</dbReference>
<gene>
    <name evidence="10" type="ORF">VT98_10121</name>
</gene>